<name>A0A840BGB8_9RHOO</name>
<dbReference type="SUPFAM" id="SSF53850">
    <property type="entry name" value="Periplasmic binding protein-like II"/>
    <property type="match status" value="1"/>
</dbReference>
<keyword evidence="3" id="KW-1185">Reference proteome</keyword>
<accession>A0A840BGB8</accession>
<evidence type="ECO:0000313" key="3">
    <source>
        <dbReference type="Proteomes" id="UP000561045"/>
    </source>
</evidence>
<protein>
    <submittedName>
        <fullName evidence="2">ABC-type phosphate transport system substrate-binding protein</fullName>
    </submittedName>
</protein>
<evidence type="ECO:0000313" key="2">
    <source>
        <dbReference type="EMBL" id="MBB4011713.1"/>
    </source>
</evidence>
<dbReference type="Proteomes" id="UP000561045">
    <property type="component" value="Unassembled WGS sequence"/>
</dbReference>
<dbReference type="Gene3D" id="3.40.190.10">
    <property type="entry name" value="Periplasmic binding protein-like II"/>
    <property type="match status" value="1"/>
</dbReference>
<dbReference type="RefSeq" id="WP_183632587.1">
    <property type="nucleotide sequence ID" value="NZ_BAABLE010000011.1"/>
</dbReference>
<sequence length="142" mass="15740">MKAFWLLIAVLAAVFPSLAAADLVVVANPVAKLERLSKDQVVNFYMGRVRRLPDGTPVYPVDLARDGGNEKAEFYQRLLGRDLAEVKAYWVRLTFTGQASPPVQAGSAEQVLDFVRRNPGGVGYVERSKVDSRVRIVFEFGL</sequence>
<feature type="chain" id="PRO_5032974098" evidence="1">
    <location>
        <begin position="22"/>
        <end position="142"/>
    </location>
</feature>
<feature type="signal peptide" evidence="1">
    <location>
        <begin position="1"/>
        <end position="21"/>
    </location>
</feature>
<evidence type="ECO:0000256" key="1">
    <source>
        <dbReference type="SAM" id="SignalP"/>
    </source>
</evidence>
<dbReference type="EMBL" id="JACIET010000001">
    <property type="protein sequence ID" value="MBB4011713.1"/>
    <property type="molecule type" value="Genomic_DNA"/>
</dbReference>
<organism evidence="2 3">
    <name type="scientific">Niveibacterium umoris</name>
    <dbReference type="NCBI Taxonomy" id="1193620"/>
    <lineage>
        <taxon>Bacteria</taxon>
        <taxon>Pseudomonadati</taxon>
        <taxon>Pseudomonadota</taxon>
        <taxon>Betaproteobacteria</taxon>
        <taxon>Rhodocyclales</taxon>
        <taxon>Rhodocyclaceae</taxon>
        <taxon>Niveibacterium</taxon>
    </lineage>
</organism>
<keyword evidence="1" id="KW-0732">Signal</keyword>
<comment type="caution">
    <text evidence="2">The sequence shown here is derived from an EMBL/GenBank/DDBJ whole genome shotgun (WGS) entry which is preliminary data.</text>
</comment>
<dbReference type="AlphaFoldDB" id="A0A840BGB8"/>
<reference evidence="2 3" key="1">
    <citation type="submission" date="2020-08" db="EMBL/GenBank/DDBJ databases">
        <title>Genomic Encyclopedia of Type Strains, Phase IV (KMG-IV): sequencing the most valuable type-strain genomes for metagenomic binning, comparative biology and taxonomic classification.</title>
        <authorList>
            <person name="Goeker M."/>
        </authorList>
    </citation>
    <scope>NUCLEOTIDE SEQUENCE [LARGE SCALE GENOMIC DNA]</scope>
    <source>
        <strain evidence="2 3">DSM 106739</strain>
    </source>
</reference>
<proteinExistence type="predicted"/>
<gene>
    <name evidence="2" type="ORF">GGR36_001021</name>
</gene>